<organism evidence="2 3">
    <name type="scientific">Amycolatopsis silviterrae</name>
    <dbReference type="NCBI Taxonomy" id="1656914"/>
    <lineage>
        <taxon>Bacteria</taxon>
        <taxon>Bacillati</taxon>
        <taxon>Actinomycetota</taxon>
        <taxon>Actinomycetes</taxon>
        <taxon>Pseudonocardiales</taxon>
        <taxon>Pseudonocardiaceae</taxon>
        <taxon>Amycolatopsis</taxon>
    </lineage>
</organism>
<evidence type="ECO:0000313" key="2">
    <source>
        <dbReference type="EMBL" id="MFD2473415.1"/>
    </source>
</evidence>
<keyword evidence="1" id="KW-1133">Transmembrane helix</keyword>
<feature type="transmembrane region" description="Helical" evidence="1">
    <location>
        <begin position="151"/>
        <end position="170"/>
    </location>
</feature>
<keyword evidence="3" id="KW-1185">Reference proteome</keyword>
<feature type="transmembrane region" description="Helical" evidence="1">
    <location>
        <begin position="117"/>
        <end position="139"/>
    </location>
</feature>
<evidence type="ECO:0000256" key="1">
    <source>
        <dbReference type="SAM" id="Phobius"/>
    </source>
</evidence>
<reference evidence="3" key="1">
    <citation type="journal article" date="2019" name="Int. J. Syst. Evol. Microbiol.">
        <title>The Global Catalogue of Microorganisms (GCM) 10K type strain sequencing project: providing services to taxonomists for standard genome sequencing and annotation.</title>
        <authorList>
            <consortium name="The Broad Institute Genomics Platform"/>
            <consortium name="The Broad Institute Genome Sequencing Center for Infectious Disease"/>
            <person name="Wu L."/>
            <person name="Ma J."/>
        </authorList>
    </citation>
    <scope>NUCLEOTIDE SEQUENCE [LARGE SCALE GENOMIC DNA]</scope>
    <source>
        <strain evidence="3">CGMCC 4.7641</strain>
    </source>
</reference>
<sequence length="198" mass="20919">MSAPISTLASDEPPTWLGKKTRVIVDGLVDHSLAVAAALIVLVVAHAVSAIFWHPLNPYKSLAFDTNTGTAVTLYLGAAAAAAIVAGFAGVVIVFTIGSEADRIQRFRFRSGKALHIAWMAVVAEPFAATLLGIIAAMIQTTSGKAVAPWFFETGLVLLAQGALLLLKLLSDVVGIVHAQDYEAHVKKNQISTDELFD</sequence>
<dbReference type="Proteomes" id="UP001597483">
    <property type="component" value="Unassembled WGS sequence"/>
</dbReference>
<keyword evidence="1" id="KW-0472">Membrane</keyword>
<name>A0ABW5HJU1_9PSEU</name>
<evidence type="ECO:0000313" key="3">
    <source>
        <dbReference type="Proteomes" id="UP001597483"/>
    </source>
</evidence>
<dbReference type="EMBL" id="JBHUKS010000033">
    <property type="protein sequence ID" value="MFD2473415.1"/>
    <property type="molecule type" value="Genomic_DNA"/>
</dbReference>
<accession>A0ABW5HJU1</accession>
<proteinExistence type="predicted"/>
<keyword evidence="1" id="KW-0812">Transmembrane</keyword>
<protein>
    <recommendedName>
        <fullName evidence="4">ABC transporter permease</fullName>
    </recommendedName>
</protein>
<feature type="transmembrane region" description="Helical" evidence="1">
    <location>
        <begin position="32"/>
        <end position="54"/>
    </location>
</feature>
<comment type="caution">
    <text evidence="2">The sequence shown here is derived from an EMBL/GenBank/DDBJ whole genome shotgun (WGS) entry which is preliminary data.</text>
</comment>
<evidence type="ECO:0008006" key="4">
    <source>
        <dbReference type="Google" id="ProtNLM"/>
    </source>
</evidence>
<feature type="transmembrane region" description="Helical" evidence="1">
    <location>
        <begin position="74"/>
        <end position="97"/>
    </location>
</feature>
<gene>
    <name evidence="2" type="ORF">ACFSVL_38860</name>
</gene>
<dbReference type="RefSeq" id="WP_378311883.1">
    <property type="nucleotide sequence ID" value="NZ_JBHUKS010000033.1"/>
</dbReference>